<organism evidence="1 2">
    <name type="scientific">Biomphalaria pfeifferi</name>
    <name type="common">Bloodfluke planorb</name>
    <name type="synonym">Freshwater snail</name>
    <dbReference type="NCBI Taxonomy" id="112525"/>
    <lineage>
        <taxon>Eukaryota</taxon>
        <taxon>Metazoa</taxon>
        <taxon>Spiralia</taxon>
        <taxon>Lophotrochozoa</taxon>
        <taxon>Mollusca</taxon>
        <taxon>Gastropoda</taxon>
        <taxon>Heterobranchia</taxon>
        <taxon>Euthyneura</taxon>
        <taxon>Panpulmonata</taxon>
        <taxon>Hygrophila</taxon>
        <taxon>Lymnaeoidea</taxon>
        <taxon>Planorbidae</taxon>
        <taxon>Biomphalaria</taxon>
    </lineage>
</organism>
<comment type="caution">
    <text evidence="1">The sequence shown here is derived from an EMBL/GenBank/DDBJ whole genome shotgun (WGS) entry which is preliminary data.</text>
</comment>
<proteinExistence type="predicted"/>
<evidence type="ECO:0000313" key="1">
    <source>
        <dbReference type="EMBL" id="KAK0064063.1"/>
    </source>
</evidence>
<protein>
    <submittedName>
        <fullName evidence="1">Uncharacterized protein</fullName>
    </submittedName>
</protein>
<accession>A0AAD8C0J3</accession>
<reference evidence="1" key="2">
    <citation type="submission" date="2023-04" db="EMBL/GenBank/DDBJ databases">
        <authorList>
            <person name="Bu L."/>
            <person name="Lu L."/>
            <person name="Laidemitt M.R."/>
            <person name="Zhang S.M."/>
            <person name="Mutuku M."/>
            <person name="Mkoji G."/>
            <person name="Steinauer M."/>
            <person name="Loker E.S."/>
        </authorList>
    </citation>
    <scope>NUCLEOTIDE SEQUENCE</scope>
    <source>
        <strain evidence="1">KasaAsao</strain>
        <tissue evidence="1">Whole Snail</tissue>
    </source>
</reference>
<keyword evidence="2" id="KW-1185">Reference proteome</keyword>
<dbReference type="AlphaFoldDB" id="A0AAD8C0J3"/>
<sequence length="102" mass="11289">MQRPSITVIPPKVLPPKVLPPKVLPPKVLPPKVLPPKVLPPKVLPPKVPPPEGMEAIGIGNRFGYVYYAQNTSVSRRLLAMKRETFKNLSLCSAQQCQQTSR</sequence>
<dbReference type="EMBL" id="JASAOG010000019">
    <property type="protein sequence ID" value="KAK0064063.1"/>
    <property type="molecule type" value="Genomic_DNA"/>
</dbReference>
<reference evidence="1" key="1">
    <citation type="journal article" date="2023" name="PLoS Negl. Trop. Dis.">
        <title>A genome sequence for Biomphalaria pfeifferi, the major vector snail for the human-infecting parasite Schistosoma mansoni.</title>
        <authorList>
            <person name="Bu L."/>
            <person name="Lu L."/>
            <person name="Laidemitt M.R."/>
            <person name="Zhang S.M."/>
            <person name="Mutuku M."/>
            <person name="Mkoji G."/>
            <person name="Steinauer M."/>
            <person name="Loker E.S."/>
        </authorList>
    </citation>
    <scope>NUCLEOTIDE SEQUENCE</scope>
    <source>
        <strain evidence="1">KasaAsao</strain>
    </source>
</reference>
<evidence type="ECO:0000313" key="2">
    <source>
        <dbReference type="Proteomes" id="UP001233172"/>
    </source>
</evidence>
<name>A0AAD8C0J3_BIOPF</name>
<gene>
    <name evidence="1" type="ORF">Bpfe_006748</name>
</gene>
<dbReference type="Proteomes" id="UP001233172">
    <property type="component" value="Unassembled WGS sequence"/>
</dbReference>